<evidence type="ECO:0000313" key="1">
    <source>
        <dbReference type="EMBL" id="KAH9775473.1"/>
    </source>
</evidence>
<protein>
    <submittedName>
        <fullName evidence="1">Mitogen-activated protein kinase kinase kinase YODA</fullName>
    </submittedName>
</protein>
<proteinExistence type="predicted"/>
<evidence type="ECO:0000313" key="2">
    <source>
        <dbReference type="Proteomes" id="UP000829398"/>
    </source>
</evidence>
<sequence length="907" mass="97719">MPSWWGKSSSKEEKKKVTKESFIDAIHRKFKIGSDESRSGGTRRSRNDTVSERGSLSRLPSRSPSPSTHVSRCQSFAERSRAQPLPLPGADLATLGRTESAISASTKPRFDRCSKPMFLPLPTPGSVPDRLDTIDAEGDLATASVSSDTSTDSDDPSDSRLLTPLTSDYENGNKSTVTSPTSMMEKAKYPVINQKSSGETIKPANLLINNHILSASLKKRHLSSHVQNLQIPPPGAFCSAPDSSISSPSRSPMRAFGQEQVLNAGLWTGKPYSDIALLGSGHCSSPGSGHNSGHNSVGGDMSGQLFWPHSRCSPECSPIPSPRMTSPGPSSRIHSGAVTPLHPRAGGGVSESPSSRPDDVKQQSHRLPLPPLTISNTCPFSPSYSTATSPSVPRSPGRVENPTSPGSRWKKGRLLGRGTFGHVYLGFNSESGEMCAMKEVTLFSDDAKSKESAQQLGQEIALLSRLRHPNIVRYYGSETLDDKLYIYLEYVSGGSIYKILQDYGQLGESAIRSYTQQILSGLEYLHATNTVHRDIKGANILVDPSGRVKLADFGMAKHVRFSSDIHSITGQSCPLSIKGSPYWMAPEVIKNSNGCNLAVDIWSLGCTVIEMATTKPPWSQYEGVPAMFKIGNSKELPAIPDHLSDEGKDFVRKCLQRNPLHRPTAAWLLEHPFVGNAAPLERPILSAEPLETKPTLTVAMRILGMGLARTVSGFDLEGVPNFQSRGLKTGSASDAHTPRNVSCPVSPIGSPLLHPRSPQHTSGRVSPSPISSPHTASGSSTPITGGSGAIPFHHPMPPSTYLHEGIGVAPRSQNSFHSSSSNLYQDPDLFRGMSQASHVFREIISSDRSALGNQFGRPGPGDLREFYDGRPVLADDESQQLSKDHGKSNLPLDLNPGPPMLGRTNRI</sequence>
<name>A0ACB8LPQ4_CITSI</name>
<gene>
    <name evidence="1" type="ORF">KPL71_006420</name>
</gene>
<keyword evidence="1" id="KW-0808">Transferase</keyword>
<dbReference type="Proteomes" id="UP000829398">
    <property type="component" value="Chromosome 3"/>
</dbReference>
<accession>A0ACB8LPQ4</accession>
<comment type="caution">
    <text evidence="1">The sequence shown here is derived from an EMBL/GenBank/DDBJ whole genome shotgun (WGS) entry which is preliminary data.</text>
</comment>
<dbReference type="EMBL" id="CM039172">
    <property type="protein sequence ID" value="KAH9775473.1"/>
    <property type="molecule type" value="Genomic_DNA"/>
</dbReference>
<keyword evidence="2" id="KW-1185">Reference proteome</keyword>
<organism evidence="1 2">
    <name type="scientific">Citrus sinensis</name>
    <name type="common">Sweet orange</name>
    <name type="synonym">Citrus aurantium var. sinensis</name>
    <dbReference type="NCBI Taxonomy" id="2711"/>
    <lineage>
        <taxon>Eukaryota</taxon>
        <taxon>Viridiplantae</taxon>
        <taxon>Streptophyta</taxon>
        <taxon>Embryophyta</taxon>
        <taxon>Tracheophyta</taxon>
        <taxon>Spermatophyta</taxon>
        <taxon>Magnoliopsida</taxon>
        <taxon>eudicotyledons</taxon>
        <taxon>Gunneridae</taxon>
        <taxon>Pentapetalae</taxon>
        <taxon>rosids</taxon>
        <taxon>malvids</taxon>
        <taxon>Sapindales</taxon>
        <taxon>Rutaceae</taxon>
        <taxon>Aurantioideae</taxon>
        <taxon>Citrus</taxon>
    </lineage>
</organism>
<keyword evidence="1" id="KW-0418">Kinase</keyword>
<reference evidence="2" key="1">
    <citation type="journal article" date="2023" name="Hortic. Res.">
        <title>A chromosome-level phased genome enabling allele-level studies in sweet orange: a case study on citrus Huanglongbing tolerance.</title>
        <authorList>
            <person name="Wu B."/>
            <person name="Yu Q."/>
            <person name="Deng Z."/>
            <person name="Duan Y."/>
            <person name="Luo F."/>
            <person name="Gmitter F. Jr."/>
        </authorList>
    </citation>
    <scope>NUCLEOTIDE SEQUENCE [LARGE SCALE GENOMIC DNA]</scope>
    <source>
        <strain evidence="2">cv. Valencia</strain>
    </source>
</reference>